<evidence type="ECO:0000256" key="7">
    <source>
        <dbReference type="ARBA" id="ARBA00048238"/>
    </source>
</evidence>
<dbReference type="Pfam" id="PF01256">
    <property type="entry name" value="Carb_kinase"/>
    <property type="match status" value="1"/>
</dbReference>
<dbReference type="SUPFAM" id="SSF53613">
    <property type="entry name" value="Ribokinase-like"/>
    <property type="match status" value="1"/>
</dbReference>
<evidence type="ECO:0000256" key="2">
    <source>
        <dbReference type="ARBA" id="ARBA00006001"/>
    </source>
</evidence>
<comment type="similarity">
    <text evidence="3">In the C-terminal section; belongs to the NnrD/CARKD family.</text>
</comment>
<comment type="catalytic activity">
    <reaction evidence="7">
        <text>(6S)-NADHX + ADP = AMP + phosphate + NADH + H(+)</text>
        <dbReference type="Rhea" id="RHEA:32223"/>
        <dbReference type="ChEBI" id="CHEBI:15378"/>
        <dbReference type="ChEBI" id="CHEBI:43474"/>
        <dbReference type="ChEBI" id="CHEBI:57945"/>
        <dbReference type="ChEBI" id="CHEBI:64074"/>
        <dbReference type="ChEBI" id="CHEBI:456215"/>
        <dbReference type="ChEBI" id="CHEBI:456216"/>
        <dbReference type="EC" id="4.2.1.136"/>
    </reaction>
</comment>
<dbReference type="EMBL" id="SNRY01002196">
    <property type="protein sequence ID" value="KAA6326273.1"/>
    <property type="molecule type" value="Genomic_DNA"/>
</dbReference>
<dbReference type="PROSITE" id="PS51385">
    <property type="entry name" value="YJEF_N"/>
    <property type="match status" value="1"/>
</dbReference>
<dbReference type="GO" id="GO:0031087">
    <property type="term" value="P:deadenylation-independent decapping of nuclear-transcribed mRNA"/>
    <property type="evidence" value="ECO:0007669"/>
    <property type="project" value="TreeGrafter"/>
</dbReference>
<dbReference type="PANTHER" id="PTHR13612">
    <property type="entry name" value="ENHANCER OF MRNA-DECAPPING PROTEIN 3"/>
    <property type="match status" value="1"/>
</dbReference>
<evidence type="ECO:0000256" key="4">
    <source>
        <dbReference type="ARBA" id="ARBA00013129"/>
    </source>
</evidence>
<gene>
    <name evidence="11" type="ORF">EZS27_024597</name>
</gene>
<evidence type="ECO:0000256" key="8">
    <source>
        <dbReference type="ARBA" id="ARBA00049209"/>
    </source>
</evidence>
<evidence type="ECO:0000256" key="3">
    <source>
        <dbReference type="ARBA" id="ARBA00009524"/>
    </source>
</evidence>
<dbReference type="SUPFAM" id="SSF64153">
    <property type="entry name" value="YjeF N-terminal domain-like"/>
    <property type="match status" value="1"/>
</dbReference>
<dbReference type="AlphaFoldDB" id="A0A5J4R0J9"/>
<dbReference type="InterPro" id="IPR004443">
    <property type="entry name" value="YjeF_N_dom"/>
</dbReference>
<evidence type="ECO:0000256" key="1">
    <source>
        <dbReference type="ARBA" id="ARBA00001958"/>
    </source>
</evidence>
<dbReference type="PROSITE" id="PS51383">
    <property type="entry name" value="YJEF_C_3"/>
    <property type="match status" value="1"/>
</dbReference>
<dbReference type="InterPro" id="IPR000631">
    <property type="entry name" value="CARKD"/>
</dbReference>
<comment type="cofactor">
    <cofactor evidence="1">
        <name>K(+)</name>
        <dbReference type="ChEBI" id="CHEBI:29103"/>
    </cofactor>
</comment>
<accession>A0A5J4R0J9</accession>
<dbReference type="HAMAP" id="MF_01966">
    <property type="entry name" value="NADHX_epimerase"/>
    <property type="match status" value="1"/>
</dbReference>
<dbReference type="GO" id="GO:0000932">
    <property type="term" value="C:P-body"/>
    <property type="evidence" value="ECO:0007669"/>
    <property type="project" value="TreeGrafter"/>
</dbReference>
<dbReference type="GO" id="GO:0033962">
    <property type="term" value="P:P-body assembly"/>
    <property type="evidence" value="ECO:0007669"/>
    <property type="project" value="TreeGrafter"/>
</dbReference>
<name>A0A5J4R0J9_9ZZZZ</name>
<comment type="similarity">
    <text evidence="2">In the N-terminal section; belongs to the NnrE/AIBP family.</text>
</comment>
<protein>
    <recommendedName>
        <fullName evidence="4">ADP-dependent NAD(P)H-hydrate dehydratase</fullName>
        <ecNumber evidence="4">4.2.1.136</ecNumber>
    </recommendedName>
    <alternativeName>
        <fullName evidence="6">Nicotinamide nucleotide repair protein</fullName>
    </alternativeName>
</protein>
<dbReference type="Gene3D" id="3.40.1190.20">
    <property type="match status" value="1"/>
</dbReference>
<sequence length="318" mass="34903">MSYQKIHTMKILPCNAIKKLDAYTIEYDNISSVDLMEQAARAITDVVIHRWQKEIPIVVFAGPGNNGGDALAVARMLIQKGYKVETFLFNIKGHLSPDCQLNKELLEAVDGVIFTEVNKSFNAPQLTENCLIIDGLFGTGLKDPLNGGFASVVKYINEAPATVVSIDIPSGLSGDEGLYDNSMWNNMVHADLTLSLQLPKLAFLFPENEEIIGEWQLIDIGLSRKGIEQIETNYFLVEEEDIRAAIIPRKKFSNKGDFGHALLIAGSYGMAGASILSARACLRSGIGRLTIHAPICNNDILQITVPEAMVEQDVGEYC</sequence>
<organism evidence="11">
    <name type="scientific">termite gut metagenome</name>
    <dbReference type="NCBI Taxonomy" id="433724"/>
    <lineage>
        <taxon>unclassified sequences</taxon>
        <taxon>metagenomes</taxon>
        <taxon>organismal metagenomes</taxon>
    </lineage>
</organism>
<feature type="domain" description="YjeF C-terminal" evidence="9">
    <location>
        <begin position="238"/>
        <end position="318"/>
    </location>
</feature>
<evidence type="ECO:0000256" key="5">
    <source>
        <dbReference type="ARBA" id="ARBA00025153"/>
    </source>
</evidence>
<dbReference type="NCBIfam" id="TIGR00197">
    <property type="entry name" value="yjeF_nterm"/>
    <property type="match status" value="1"/>
</dbReference>
<feature type="non-terminal residue" evidence="11">
    <location>
        <position position="318"/>
    </location>
</feature>
<evidence type="ECO:0000313" key="11">
    <source>
        <dbReference type="EMBL" id="KAA6326273.1"/>
    </source>
</evidence>
<comment type="caution">
    <text evidence="11">The sequence shown here is derived from an EMBL/GenBank/DDBJ whole genome shotgun (WGS) entry which is preliminary data.</text>
</comment>
<reference evidence="11" key="1">
    <citation type="submission" date="2019-03" db="EMBL/GenBank/DDBJ databases">
        <title>Single cell metagenomics reveals metabolic interactions within the superorganism composed of flagellate Streblomastix strix and complex community of Bacteroidetes bacteria on its surface.</title>
        <authorList>
            <person name="Treitli S.C."/>
            <person name="Kolisko M."/>
            <person name="Husnik F."/>
            <person name="Keeling P."/>
            <person name="Hampl V."/>
        </authorList>
    </citation>
    <scope>NUCLEOTIDE SEQUENCE</scope>
    <source>
        <strain evidence="11">STM</strain>
    </source>
</reference>
<dbReference type="GO" id="GO:0052855">
    <property type="term" value="F:ADP-dependent NAD(P)H-hydrate dehydratase activity"/>
    <property type="evidence" value="ECO:0007669"/>
    <property type="project" value="UniProtKB-EC"/>
</dbReference>
<comment type="catalytic activity">
    <reaction evidence="8">
        <text>(6S)-NADPHX + ADP = AMP + phosphate + NADPH + H(+)</text>
        <dbReference type="Rhea" id="RHEA:32235"/>
        <dbReference type="ChEBI" id="CHEBI:15378"/>
        <dbReference type="ChEBI" id="CHEBI:43474"/>
        <dbReference type="ChEBI" id="CHEBI:57783"/>
        <dbReference type="ChEBI" id="CHEBI:64076"/>
        <dbReference type="ChEBI" id="CHEBI:456215"/>
        <dbReference type="ChEBI" id="CHEBI:456216"/>
        <dbReference type="EC" id="4.2.1.136"/>
    </reaction>
</comment>
<dbReference type="Gene3D" id="3.40.50.10260">
    <property type="entry name" value="YjeF N-terminal domain"/>
    <property type="match status" value="1"/>
</dbReference>
<evidence type="ECO:0000256" key="6">
    <source>
        <dbReference type="ARBA" id="ARBA00032624"/>
    </source>
</evidence>
<dbReference type="InterPro" id="IPR029056">
    <property type="entry name" value="Ribokinase-like"/>
</dbReference>
<evidence type="ECO:0000259" key="10">
    <source>
        <dbReference type="PROSITE" id="PS51385"/>
    </source>
</evidence>
<feature type="domain" description="YjeF N-terminal" evidence="10">
    <location>
        <begin position="17"/>
        <end position="228"/>
    </location>
</feature>
<dbReference type="EC" id="4.2.1.136" evidence="4"/>
<dbReference type="GO" id="GO:0003729">
    <property type="term" value="F:mRNA binding"/>
    <property type="evidence" value="ECO:0007669"/>
    <property type="project" value="TreeGrafter"/>
</dbReference>
<comment type="function">
    <text evidence="5">Bifunctional enzyme that catalyzes the epimerization of the S- and R-forms of NAD(P)HX and the dehydration of the S-form of NAD(P)HX at the expense of ADP, which is converted to AMP. This allows the repair of both epimers of NAD(P)HX, a damaged form of NAD(P)H that is a result of enzymatic or heat-dependent hydration.</text>
</comment>
<dbReference type="PANTHER" id="PTHR13612:SF0">
    <property type="entry name" value="ENHANCER OF MRNA-DECAPPING PROTEIN 3"/>
    <property type="match status" value="1"/>
</dbReference>
<proteinExistence type="inferred from homology"/>
<evidence type="ECO:0000259" key="9">
    <source>
        <dbReference type="PROSITE" id="PS51383"/>
    </source>
</evidence>
<dbReference type="InterPro" id="IPR036652">
    <property type="entry name" value="YjeF_N_dom_sf"/>
</dbReference>
<dbReference type="Pfam" id="PF03853">
    <property type="entry name" value="YjeF_N"/>
    <property type="match status" value="1"/>
</dbReference>